<reference evidence="2" key="1">
    <citation type="submission" date="2020-05" db="EMBL/GenBank/DDBJ databases">
        <title>Phylogenomic resolution of chytrid fungi.</title>
        <authorList>
            <person name="Stajich J.E."/>
            <person name="Amses K."/>
            <person name="Simmons R."/>
            <person name="Seto K."/>
            <person name="Myers J."/>
            <person name="Bonds A."/>
            <person name="Quandt C.A."/>
            <person name="Barry K."/>
            <person name="Liu P."/>
            <person name="Grigoriev I."/>
            <person name="Longcore J.E."/>
            <person name="James T.Y."/>
        </authorList>
    </citation>
    <scope>NUCLEOTIDE SEQUENCE</scope>
    <source>
        <strain evidence="2">JEL0318</strain>
    </source>
</reference>
<keyword evidence="3" id="KW-1185">Reference proteome</keyword>
<proteinExistence type="predicted"/>
<gene>
    <name evidence="2" type="ORF">HK097_002304</name>
</gene>
<evidence type="ECO:0000259" key="1">
    <source>
        <dbReference type="Pfam" id="PF00117"/>
    </source>
</evidence>
<dbReference type="AlphaFoldDB" id="A0AAD5S3N2"/>
<dbReference type="PANTHER" id="PTHR42695:SF5">
    <property type="entry name" value="GLUTAMINE AMIDOTRANSFERASE YLR126C-RELATED"/>
    <property type="match status" value="1"/>
</dbReference>
<dbReference type="Gene3D" id="3.40.50.880">
    <property type="match status" value="1"/>
</dbReference>
<dbReference type="GO" id="GO:0005829">
    <property type="term" value="C:cytosol"/>
    <property type="evidence" value="ECO:0007669"/>
    <property type="project" value="TreeGrafter"/>
</dbReference>
<protein>
    <recommendedName>
        <fullName evidence="1">Glutamine amidotransferase domain-containing protein</fullName>
    </recommendedName>
</protein>
<evidence type="ECO:0000313" key="2">
    <source>
        <dbReference type="EMBL" id="KAJ3041283.1"/>
    </source>
</evidence>
<dbReference type="PANTHER" id="PTHR42695">
    <property type="entry name" value="GLUTAMINE AMIDOTRANSFERASE YLR126C-RELATED"/>
    <property type="match status" value="1"/>
</dbReference>
<dbReference type="InterPro" id="IPR044992">
    <property type="entry name" value="ChyE-like"/>
</dbReference>
<dbReference type="PROSITE" id="PS51273">
    <property type="entry name" value="GATASE_TYPE_1"/>
    <property type="match status" value="1"/>
</dbReference>
<evidence type="ECO:0000313" key="3">
    <source>
        <dbReference type="Proteomes" id="UP001212841"/>
    </source>
</evidence>
<dbReference type="InterPro" id="IPR029062">
    <property type="entry name" value="Class_I_gatase-like"/>
</dbReference>
<accession>A0AAD5S3N2</accession>
<dbReference type="Pfam" id="PF00117">
    <property type="entry name" value="GATase"/>
    <property type="match status" value="1"/>
</dbReference>
<dbReference type="InterPro" id="IPR017926">
    <property type="entry name" value="GATASE"/>
</dbReference>
<name>A0AAD5S3N2_9FUNG</name>
<sequence length="257" mass="28655">MASPTLRIAVLVCDIPIKAVVDNHGDYATQFANLFQSASTHYNSHTKSAIQIETVPFDVTNMQYPERPDDFGAYVLTGSKFSAYDQDPWILRLIDFVKELDKRKDVKVVGVCFGHQIIAQALGGEVTKNPHGWEVGWTEVQLGENGKQVLKTSRGAIRIQSMHQDYVKRIPPSFEVYASTTLCPVQGLIQPNKYLTIQAHPEFNGGVVTEIIKARKIIGVWPEETADKYLSTVNEPLDGVWFGAKIIGFFVGNMPDE</sequence>
<comment type="caution">
    <text evidence="2">The sequence shown here is derived from an EMBL/GenBank/DDBJ whole genome shotgun (WGS) entry which is preliminary data.</text>
</comment>
<dbReference type="Proteomes" id="UP001212841">
    <property type="component" value="Unassembled WGS sequence"/>
</dbReference>
<organism evidence="2 3">
    <name type="scientific">Rhizophlyctis rosea</name>
    <dbReference type="NCBI Taxonomy" id="64517"/>
    <lineage>
        <taxon>Eukaryota</taxon>
        <taxon>Fungi</taxon>
        <taxon>Fungi incertae sedis</taxon>
        <taxon>Chytridiomycota</taxon>
        <taxon>Chytridiomycota incertae sedis</taxon>
        <taxon>Chytridiomycetes</taxon>
        <taxon>Rhizophlyctidales</taxon>
        <taxon>Rhizophlyctidaceae</taxon>
        <taxon>Rhizophlyctis</taxon>
    </lineage>
</organism>
<dbReference type="SUPFAM" id="SSF52317">
    <property type="entry name" value="Class I glutamine amidotransferase-like"/>
    <property type="match status" value="1"/>
</dbReference>
<dbReference type="EMBL" id="JADGJD010001498">
    <property type="protein sequence ID" value="KAJ3041283.1"/>
    <property type="molecule type" value="Genomic_DNA"/>
</dbReference>
<dbReference type="CDD" id="cd01741">
    <property type="entry name" value="GATase1_1"/>
    <property type="match status" value="1"/>
</dbReference>
<dbReference type="GO" id="GO:0005634">
    <property type="term" value="C:nucleus"/>
    <property type="evidence" value="ECO:0007669"/>
    <property type="project" value="TreeGrafter"/>
</dbReference>
<feature type="domain" description="Glutamine amidotransferase" evidence="1">
    <location>
        <begin position="92"/>
        <end position="207"/>
    </location>
</feature>